<organism evidence="2 3">
    <name type="scientific">Litorilituus sediminis</name>
    <dbReference type="NCBI Taxonomy" id="718192"/>
    <lineage>
        <taxon>Bacteria</taxon>
        <taxon>Pseudomonadati</taxon>
        <taxon>Pseudomonadota</taxon>
        <taxon>Gammaproteobacteria</taxon>
        <taxon>Alteromonadales</taxon>
        <taxon>Colwelliaceae</taxon>
        <taxon>Litorilituus</taxon>
    </lineage>
</organism>
<dbReference type="InterPro" id="IPR003615">
    <property type="entry name" value="HNH_nuc"/>
</dbReference>
<accession>A0A4P6P7Y7</accession>
<gene>
    <name evidence="2" type="ORF">EMK97_04780</name>
</gene>
<feature type="domain" description="HNH nuclease" evidence="1">
    <location>
        <begin position="131"/>
        <end position="183"/>
    </location>
</feature>
<sequence length="243" mass="27629">MAEELNQLNQNIALLQPSEKEIYGTQSAPFCKNLIYIKDMQEIPCPFDVSELIKESNNQACKHRERAGGHTVVFYNNALIREPSDVETDDISDIFASELSKTDKISMVKSRIGQGKFRLNTIKEWGLGERCALTGVDIKEMLIASHIKPWAECENDSERLDGANGIMLCAHIDKLFDRHLITVRKVRSDFVIEVAPTLDTAVLKMLGIEPRTELSTHKMSLKTEAKFAQYLLWHNKMFDEINS</sequence>
<keyword evidence="2" id="KW-0378">Hydrolase</keyword>
<protein>
    <submittedName>
        <fullName evidence="2">HNH endonuclease</fullName>
    </submittedName>
</protein>
<dbReference type="AlphaFoldDB" id="A0A4P6P7Y7"/>
<name>A0A4P6P7Y7_9GAMM</name>
<keyword evidence="2" id="KW-0540">Nuclease</keyword>
<dbReference type="GO" id="GO:0004519">
    <property type="term" value="F:endonuclease activity"/>
    <property type="evidence" value="ECO:0007669"/>
    <property type="project" value="UniProtKB-KW"/>
</dbReference>
<evidence type="ECO:0000313" key="2">
    <source>
        <dbReference type="EMBL" id="QBG37713.1"/>
    </source>
</evidence>
<evidence type="ECO:0000259" key="1">
    <source>
        <dbReference type="Pfam" id="PF13391"/>
    </source>
</evidence>
<dbReference type="Proteomes" id="UP000290244">
    <property type="component" value="Chromosome"/>
</dbReference>
<dbReference type="OrthoDB" id="529575at2"/>
<reference evidence="2 3" key="1">
    <citation type="submission" date="2018-12" db="EMBL/GenBank/DDBJ databases">
        <title>Complete genome of Litorilituus sediminis.</title>
        <authorList>
            <person name="Liu A."/>
            <person name="Rong J."/>
        </authorList>
    </citation>
    <scope>NUCLEOTIDE SEQUENCE [LARGE SCALE GENOMIC DNA]</scope>
    <source>
        <strain evidence="2 3">JCM 17549</strain>
    </source>
</reference>
<proteinExistence type="predicted"/>
<keyword evidence="3" id="KW-1185">Reference proteome</keyword>
<dbReference type="Pfam" id="PF13391">
    <property type="entry name" value="HNH_2"/>
    <property type="match status" value="1"/>
</dbReference>
<evidence type="ECO:0000313" key="3">
    <source>
        <dbReference type="Proteomes" id="UP000290244"/>
    </source>
</evidence>
<dbReference type="EMBL" id="CP034759">
    <property type="protein sequence ID" value="QBG37713.1"/>
    <property type="molecule type" value="Genomic_DNA"/>
</dbReference>
<keyword evidence="2" id="KW-0255">Endonuclease</keyword>
<dbReference type="KEGG" id="lsd:EMK97_04780"/>